<dbReference type="AlphaFoldDB" id="A0A1I5BXD0"/>
<keyword evidence="4 5" id="KW-0067">ATP-binding</keyword>
<reference evidence="8 9" key="1">
    <citation type="submission" date="2016-10" db="EMBL/GenBank/DDBJ databases">
        <authorList>
            <person name="de Groot N.N."/>
        </authorList>
    </citation>
    <scope>NUCLEOTIDE SEQUENCE [LARGE SCALE GENOMIC DNA]</scope>
    <source>
        <strain evidence="8 9">CGMCC 4.1877</strain>
    </source>
</reference>
<dbReference type="InterPro" id="IPR014016">
    <property type="entry name" value="UvrD-like_ATP-bd"/>
</dbReference>
<organism evidence="8 9">
    <name type="scientific">Pseudonocardia ammonioxydans</name>
    <dbReference type="NCBI Taxonomy" id="260086"/>
    <lineage>
        <taxon>Bacteria</taxon>
        <taxon>Bacillati</taxon>
        <taxon>Actinomycetota</taxon>
        <taxon>Actinomycetes</taxon>
        <taxon>Pseudonocardiales</taxon>
        <taxon>Pseudonocardiaceae</taxon>
        <taxon>Pseudonocardia</taxon>
    </lineage>
</organism>
<evidence type="ECO:0000313" key="9">
    <source>
        <dbReference type="Proteomes" id="UP000199614"/>
    </source>
</evidence>
<dbReference type="GO" id="GO:0005829">
    <property type="term" value="C:cytosol"/>
    <property type="evidence" value="ECO:0007669"/>
    <property type="project" value="TreeGrafter"/>
</dbReference>
<evidence type="ECO:0000256" key="2">
    <source>
        <dbReference type="ARBA" id="ARBA00022801"/>
    </source>
</evidence>
<feature type="region of interest" description="Disordered" evidence="6">
    <location>
        <begin position="1"/>
        <end position="23"/>
    </location>
</feature>
<keyword evidence="9" id="KW-1185">Reference proteome</keyword>
<dbReference type="Pfam" id="PF01443">
    <property type="entry name" value="Viral_helicase1"/>
    <property type="match status" value="1"/>
</dbReference>
<dbReference type="PROSITE" id="PS51198">
    <property type="entry name" value="UVRD_HELICASE_ATP_BIND"/>
    <property type="match status" value="1"/>
</dbReference>
<evidence type="ECO:0000256" key="6">
    <source>
        <dbReference type="SAM" id="MobiDB-lite"/>
    </source>
</evidence>
<dbReference type="InterPro" id="IPR027351">
    <property type="entry name" value="(+)RNA_virus_helicase_core_dom"/>
</dbReference>
<dbReference type="STRING" id="260086.SAMN05216207_102198"/>
<protein>
    <submittedName>
        <fullName evidence="8">DNA helicase IV</fullName>
    </submittedName>
</protein>
<sequence length="791" mass="84458">MHSNAESTDLQWQFNTDGGNVSRPLLEQETDAETGRIRRLHALLAAELDDALARAQGTLNTATGEELSARWERDVAVHRWWERANALRAARSGLCFGRLDHARGADRPSDTDGAGDAPAATSYIGRIGLTDPSDGESALLDWRAPGARPFYCATPVTPLGVTRRRHFEIAGTAPDERVVAFHDDVLDRSALSGTDSGSASDPALLAALKAPRGSTMRDIVTTIQAEQDAIIRLPLQGTVVIEGGPGTGKTAVALHRVAYLLYTHREQLARRGVLVVGPSAGFVHYVGGVLPALGESAVVFTTPGRLAHGVVATAVDPPEPARVKGDLAMVDVLRRAVADRQELPDEPVAIALDDVTVEIDRATAEEARSRARATGRPHNAARATFRDTLGALLVDQGLEQLGHSLEDPPEIAELLAGLGDLPEIEPAGASEVTDEMRGSLRDNLRAEPAFHAAVARLWPVLTPEQALADLFASPERLATAGAGTDVAGLYRADSREWTVADAPLLDELAELLGPPPSSSRSADEPDDRYATDVLAILDSADRDLAGEDPDEARPTDFVTADVLAGRHVAGLSGTVAERAAADRDWRYGHLVVDEAQELSAMDWHVLLRRCPSRSITAVGDLAQRSAPAGADSWAQVLGPHLDTRWTHRTLTVNYRTPAEIMAPAAEVLASFAPDHRPPESVRETGEHPWERTVPTADLTAALRTAVEDELARLGDGTLAVIAPGGRLGDGALDGLDGPPVQVHSPMSAKGLEFDTVVIVDPDRIRAGHPADLYVSMTRATQRLGTLRLRRP</sequence>
<evidence type="ECO:0000256" key="4">
    <source>
        <dbReference type="ARBA" id="ARBA00022840"/>
    </source>
</evidence>
<dbReference type="GO" id="GO:0005524">
    <property type="term" value="F:ATP binding"/>
    <property type="evidence" value="ECO:0007669"/>
    <property type="project" value="UniProtKB-UniRule"/>
</dbReference>
<dbReference type="GO" id="GO:0043138">
    <property type="term" value="F:3'-5' DNA helicase activity"/>
    <property type="evidence" value="ECO:0007669"/>
    <property type="project" value="TreeGrafter"/>
</dbReference>
<keyword evidence="1 5" id="KW-0547">Nucleotide-binding</keyword>
<dbReference type="GO" id="GO:0016787">
    <property type="term" value="F:hydrolase activity"/>
    <property type="evidence" value="ECO:0007669"/>
    <property type="project" value="UniProtKB-UniRule"/>
</dbReference>
<dbReference type="EMBL" id="FOUY01000021">
    <property type="protein sequence ID" value="SFN79406.1"/>
    <property type="molecule type" value="Genomic_DNA"/>
</dbReference>
<keyword evidence="3 5" id="KW-0347">Helicase</keyword>
<evidence type="ECO:0000256" key="5">
    <source>
        <dbReference type="PROSITE-ProRule" id="PRU00560"/>
    </source>
</evidence>
<dbReference type="Gene3D" id="3.40.50.300">
    <property type="entry name" value="P-loop containing nucleotide triphosphate hydrolases"/>
    <property type="match status" value="2"/>
</dbReference>
<dbReference type="Proteomes" id="UP000199614">
    <property type="component" value="Unassembled WGS sequence"/>
</dbReference>
<feature type="compositionally biased region" description="Polar residues" evidence="6">
    <location>
        <begin position="1"/>
        <end position="19"/>
    </location>
</feature>
<evidence type="ECO:0000313" key="8">
    <source>
        <dbReference type="EMBL" id="SFN79406.1"/>
    </source>
</evidence>
<dbReference type="PANTHER" id="PTHR11070">
    <property type="entry name" value="UVRD / RECB / PCRA DNA HELICASE FAMILY MEMBER"/>
    <property type="match status" value="1"/>
</dbReference>
<evidence type="ECO:0000256" key="1">
    <source>
        <dbReference type="ARBA" id="ARBA00022741"/>
    </source>
</evidence>
<gene>
    <name evidence="8" type="ORF">SAMN05216207_102198</name>
</gene>
<dbReference type="PANTHER" id="PTHR11070:SF45">
    <property type="entry name" value="DNA 3'-5' HELICASE"/>
    <property type="match status" value="1"/>
</dbReference>
<dbReference type="GO" id="GO:0000725">
    <property type="term" value="P:recombinational repair"/>
    <property type="evidence" value="ECO:0007669"/>
    <property type="project" value="TreeGrafter"/>
</dbReference>
<evidence type="ECO:0000259" key="7">
    <source>
        <dbReference type="PROSITE" id="PS51198"/>
    </source>
</evidence>
<dbReference type="InterPro" id="IPR027417">
    <property type="entry name" value="P-loop_NTPase"/>
</dbReference>
<accession>A0A1I5BXD0</accession>
<evidence type="ECO:0000256" key="3">
    <source>
        <dbReference type="ARBA" id="ARBA00022806"/>
    </source>
</evidence>
<feature type="binding site" evidence="5">
    <location>
        <begin position="243"/>
        <end position="250"/>
    </location>
    <ligand>
        <name>ATP</name>
        <dbReference type="ChEBI" id="CHEBI:30616"/>
    </ligand>
</feature>
<dbReference type="Pfam" id="PF00580">
    <property type="entry name" value="UvrD-helicase"/>
    <property type="match status" value="1"/>
</dbReference>
<dbReference type="GO" id="GO:0003677">
    <property type="term" value="F:DNA binding"/>
    <property type="evidence" value="ECO:0007669"/>
    <property type="project" value="InterPro"/>
</dbReference>
<dbReference type="SUPFAM" id="SSF52540">
    <property type="entry name" value="P-loop containing nucleoside triphosphate hydrolases"/>
    <property type="match status" value="1"/>
</dbReference>
<proteinExistence type="predicted"/>
<feature type="domain" description="UvrD-like helicase ATP-binding" evidence="7">
    <location>
        <begin position="222"/>
        <end position="657"/>
    </location>
</feature>
<keyword evidence="2 5" id="KW-0378">Hydrolase</keyword>
<dbReference type="InterPro" id="IPR000212">
    <property type="entry name" value="DNA_helicase_UvrD/REP"/>
</dbReference>
<name>A0A1I5BXD0_PSUAM</name>